<sequence>MSWSSNNPPPPRRSRSRSPRGYQPRNVYEYPPEPGIREWDNYDKDRAWAAYERDRSAYDYGRRGRSRSPDDFNRKRRRSPSPYERDRYDPRPRYNDDYDAHSRGGYSYSPPRRSQQFSSRRPPPDPHTFDYPANLRQYAEWFRYFFPHQATDEDNADKAAEQEAGDGSKPRNGIKAKWEKYKKDFSANQPVSYFTIQPRLQTMFEHHKKSPWFWEKYDPSPEFQKLRHRTRKEGWKGRANTFLLDLESGRYDPELNEGESESTDNKDHNGTNGEAPSEGLGEEAKPSGDEDMQFNMDPEDDAGADANGKSAGDSKRTNKAEEIAVPPEGNQVMIRTIPPDIGRVKLEESCKNIPGYVYLALGDPLQKRNYYRAGWLRFTEDADMSLVMSELQDRKIEGFKLHVSHTTKPFVNKIRAAPDVASRPERMEKDLNNAKVLAGILEEEAATLRKFKPSKQQPKPEGEDDIPMEENAAEIIEVDEEDEEEPSERGSDTVDRRIEKIMADMRDQGLVDVSDEEAYEAKKTEVSLDLYLAYLRAAYHACYYCSVVTDHLEELQRKCLKHVRKPLPPKVLVSDEAKAPATAEGEDEEKPVVEKETKRDFKGRNDRGDDRWLDWLDQKIALLINRNGVDPRDYGGKSYDEELTRSVEPHIKQEDEGKFRCRTCQKLFKATSFVEKHIANKHPELVKALEDIPYFNNFALDPHRIQPFAHPPAPVGNSTQAPPQAYGIQSNFGTDFGRVPSFSAGTYPPGYAPSGNGYYGEYGGGGVPKSFHDGYSSGAPRRDESANGRRLSERISGFAADIPANAGLPPKPPAALDAALSAGNTNNNNNPRRRNTGGQVSGGPPPPPPPDAKEDPRAAAGRRVSYHDMDLVAEGDVELTY</sequence>
<reference evidence="7" key="1">
    <citation type="journal article" date="2019" name="Environ. Microbiol.">
        <title>Fungal ecological strategies reflected in gene transcription - a case study of two litter decomposers.</title>
        <authorList>
            <person name="Barbi F."/>
            <person name="Kohler A."/>
            <person name="Barry K."/>
            <person name="Baskaran P."/>
            <person name="Daum C."/>
            <person name="Fauchery L."/>
            <person name="Ihrmark K."/>
            <person name="Kuo A."/>
            <person name="LaButti K."/>
            <person name="Lipzen A."/>
            <person name="Morin E."/>
            <person name="Grigoriev I.V."/>
            <person name="Henrissat B."/>
            <person name="Lindahl B."/>
            <person name="Martin F."/>
        </authorList>
    </citation>
    <scope>NUCLEOTIDE SEQUENCE</scope>
    <source>
        <strain evidence="7">JB14</strain>
    </source>
</reference>
<feature type="domain" description="C2H2-type" evidence="6">
    <location>
        <begin position="659"/>
        <end position="682"/>
    </location>
</feature>
<feature type="compositionally biased region" description="Low complexity" evidence="5">
    <location>
        <begin position="803"/>
        <end position="830"/>
    </location>
</feature>
<name>A0A6A4HLG6_9AGAR</name>
<dbReference type="GO" id="GO:0016604">
    <property type="term" value="C:nuclear body"/>
    <property type="evidence" value="ECO:0007669"/>
    <property type="project" value="TreeGrafter"/>
</dbReference>
<gene>
    <name evidence="7" type="ORF">BT96DRAFT_1020250</name>
</gene>
<dbReference type="InterPro" id="IPR025239">
    <property type="entry name" value="DUF4187"/>
</dbReference>
<comment type="subcellular location">
    <subcellularLocation>
        <location evidence="1">Nucleus</location>
    </subcellularLocation>
</comment>
<feature type="region of interest" description="Disordered" evidence="5">
    <location>
        <begin position="575"/>
        <end position="602"/>
    </location>
</feature>
<organism evidence="7 8">
    <name type="scientific">Gymnopus androsaceus JB14</name>
    <dbReference type="NCBI Taxonomy" id="1447944"/>
    <lineage>
        <taxon>Eukaryota</taxon>
        <taxon>Fungi</taxon>
        <taxon>Dikarya</taxon>
        <taxon>Basidiomycota</taxon>
        <taxon>Agaricomycotina</taxon>
        <taxon>Agaricomycetes</taxon>
        <taxon>Agaricomycetidae</taxon>
        <taxon>Agaricales</taxon>
        <taxon>Marasmiineae</taxon>
        <taxon>Omphalotaceae</taxon>
        <taxon>Gymnopus</taxon>
    </lineage>
</organism>
<evidence type="ECO:0000313" key="8">
    <source>
        <dbReference type="Proteomes" id="UP000799118"/>
    </source>
</evidence>
<dbReference type="PANTHER" id="PTHR13165">
    <property type="entry name" value="ARSENITE-RESISTANCE PROTEIN 2"/>
    <property type="match status" value="1"/>
</dbReference>
<keyword evidence="4" id="KW-0863">Zinc-finger</keyword>
<feature type="region of interest" description="Disordered" evidence="5">
    <location>
        <begin position="58"/>
        <end position="131"/>
    </location>
</feature>
<dbReference type="PROSITE" id="PS50157">
    <property type="entry name" value="ZINC_FINGER_C2H2_2"/>
    <property type="match status" value="1"/>
</dbReference>
<dbReference type="EMBL" id="ML769485">
    <property type="protein sequence ID" value="KAE9398248.1"/>
    <property type="molecule type" value="Genomic_DNA"/>
</dbReference>
<feature type="compositionally biased region" description="Low complexity" evidence="5">
    <location>
        <begin position="109"/>
        <end position="120"/>
    </location>
</feature>
<feature type="compositionally biased region" description="Acidic residues" evidence="5">
    <location>
        <begin position="289"/>
        <end position="303"/>
    </location>
</feature>
<feature type="compositionally biased region" description="Basic and acidic residues" evidence="5">
    <location>
        <begin position="590"/>
        <end position="602"/>
    </location>
</feature>
<evidence type="ECO:0000256" key="3">
    <source>
        <dbReference type="ARBA" id="ARBA00023242"/>
    </source>
</evidence>
<feature type="compositionally biased region" description="Basic and acidic residues" evidence="5">
    <location>
        <begin position="156"/>
        <end position="169"/>
    </location>
</feature>
<comment type="similarity">
    <text evidence="2">Belongs to the ARS2 family.</text>
</comment>
<dbReference type="PROSITE" id="PS00028">
    <property type="entry name" value="ZINC_FINGER_C2H2_1"/>
    <property type="match status" value="1"/>
</dbReference>
<keyword evidence="3" id="KW-0539">Nucleus</keyword>
<accession>A0A6A4HLG6</accession>
<evidence type="ECO:0000256" key="1">
    <source>
        <dbReference type="ARBA" id="ARBA00004123"/>
    </source>
</evidence>
<feature type="region of interest" description="Disordered" evidence="5">
    <location>
        <begin position="802"/>
        <end position="869"/>
    </location>
</feature>
<feature type="region of interest" description="Disordered" evidence="5">
    <location>
        <begin position="448"/>
        <end position="469"/>
    </location>
</feature>
<feature type="compositionally biased region" description="Basic and acidic residues" evidence="5">
    <location>
        <begin position="58"/>
        <end position="73"/>
    </location>
</feature>
<feature type="region of interest" description="Disordered" evidence="5">
    <location>
        <begin position="771"/>
        <end position="790"/>
    </location>
</feature>
<dbReference type="InterPro" id="IPR007042">
    <property type="entry name" value="SERRATE/Ars2_C"/>
</dbReference>
<evidence type="ECO:0000256" key="5">
    <source>
        <dbReference type="SAM" id="MobiDB-lite"/>
    </source>
</evidence>
<feature type="region of interest" description="Disordered" evidence="5">
    <location>
        <begin position="1"/>
        <end position="39"/>
    </location>
</feature>
<dbReference type="SMART" id="SM01173">
    <property type="entry name" value="DUF4187"/>
    <property type="match status" value="1"/>
</dbReference>
<feature type="compositionally biased region" description="Basic and acidic residues" evidence="5">
    <location>
        <begin position="312"/>
        <end position="322"/>
    </location>
</feature>
<protein>
    <recommendedName>
        <fullName evidence="6">C2H2-type domain-containing protein</fullName>
    </recommendedName>
</protein>
<feature type="compositionally biased region" description="Basic and acidic residues" evidence="5">
    <location>
        <begin position="780"/>
        <end position="790"/>
    </location>
</feature>
<dbReference type="InterPro" id="IPR039727">
    <property type="entry name" value="SE/Ars2"/>
</dbReference>
<dbReference type="Pfam" id="PF12066">
    <property type="entry name" value="SERRATE_Ars2_N"/>
    <property type="match status" value="1"/>
</dbReference>
<dbReference type="InterPro" id="IPR021933">
    <property type="entry name" value="SERRATE/Ars2_N"/>
</dbReference>
<evidence type="ECO:0000259" key="6">
    <source>
        <dbReference type="PROSITE" id="PS50157"/>
    </source>
</evidence>
<feature type="region of interest" description="Disordered" evidence="5">
    <location>
        <begin position="247"/>
        <end position="323"/>
    </location>
</feature>
<proteinExistence type="inferred from homology"/>
<dbReference type="AlphaFoldDB" id="A0A6A4HLG6"/>
<keyword evidence="4" id="KW-0862">Zinc</keyword>
<evidence type="ECO:0000256" key="4">
    <source>
        <dbReference type="PROSITE-ProRule" id="PRU00042"/>
    </source>
</evidence>
<keyword evidence="4" id="KW-0479">Metal-binding</keyword>
<dbReference type="GO" id="GO:0016070">
    <property type="term" value="P:RNA metabolic process"/>
    <property type="evidence" value="ECO:0007669"/>
    <property type="project" value="UniProtKB-ARBA"/>
</dbReference>
<dbReference type="OrthoDB" id="342064at2759"/>
<evidence type="ECO:0000256" key="2">
    <source>
        <dbReference type="ARBA" id="ARBA00005407"/>
    </source>
</evidence>
<evidence type="ECO:0000313" key="7">
    <source>
        <dbReference type="EMBL" id="KAE9398248.1"/>
    </source>
</evidence>
<dbReference type="PANTHER" id="PTHR13165:SF0">
    <property type="entry name" value="SERRATE RNA EFFECTOR MOLECULE HOMOLOG"/>
    <property type="match status" value="1"/>
</dbReference>
<dbReference type="InterPro" id="IPR013087">
    <property type="entry name" value="Znf_C2H2_type"/>
</dbReference>
<dbReference type="Proteomes" id="UP000799118">
    <property type="component" value="Unassembled WGS sequence"/>
</dbReference>
<dbReference type="GO" id="GO:0008270">
    <property type="term" value="F:zinc ion binding"/>
    <property type="evidence" value="ECO:0007669"/>
    <property type="project" value="UniProtKB-KW"/>
</dbReference>
<feature type="region of interest" description="Disordered" evidence="5">
    <location>
        <begin position="152"/>
        <end position="174"/>
    </location>
</feature>
<feature type="compositionally biased region" description="Basic and acidic residues" evidence="5">
    <location>
        <begin position="83"/>
        <end position="102"/>
    </location>
</feature>
<dbReference type="GO" id="GO:0031047">
    <property type="term" value="P:regulatory ncRNA-mediated gene silencing"/>
    <property type="evidence" value="ECO:0007669"/>
    <property type="project" value="UniProtKB-ARBA"/>
</dbReference>
<keyword evidence="8" id="KW-1185">Reference proteome</keyword>
<dbReference type="Pfam" id="PF04959">
    <property type="entry name" value="ARS2"/>
    <property type="match status" value="1"/>
</dbReference>